<evidence type="ECO:0000256" key="3">
    <source>
        <dbReference type="ARBA" id="ARBA00022630"/>
    </source>
</evidence>
<dbReference type="InterPro" id="IPR036250">
    <property type="entry name" value="AcylCo_DH-like_C"/>
</dbReference>
<dbReference type="PANTHER" id="PTHR42707">
    <property type="entry name" value="ACYL-COA DEHYDROGENASE"/>
    <property type="match status" value="1"/>
</dbReference>
<organism evidence="9 10">
    <name type="scientific">Pseudoxanthobacter soli DSM 19599</name>
    <dbReference type="NCBI Taxonomy" id="1123029"/>
    <lineage>
        <taxon>Bacteria</taxon>
        <taxon>Pseudomonadati</taxon>
        <taxon>Pseudomonadota</taxon>
        <taxon>Alphaproteobacteria</taxon>
        <taxon>Hyphomicrobiales</taxon>
        <taxon>Segnochrobactraceae</taxon>
        <taxon>Pseudoxanthobacter</taxon>
    </lineage>
</organism>
<dbReference type="Proteomes" id="UP000186406">
    <property type="component" value="Unassembled WGS sequence"/>
</dbReference>
<evidence type="ECO:0000259" key="8">
    <source>
        <dbReference type="Pfam" id="PF18158"/>
    </source>
</evidence>
<dbReference type="AlphaFoldDB" id="A0A1M7Z7Z0"/>
<sequence length="565" mass="59745">MPAGPFELDPPLSDSAPDAMRAFETHDVFNQTPPVVGRNLFDTDPVVLGALEAALDPDIEEMLQRAGAYWGSAEALEIARLANTAPPVLRTHDRFGYRLDSVEFHPAYHALMRHSVDAGLHAALWESDPTLAGRRNAVRAAGYYLAAQGEAGHLGALTATSAAVVALAADSGVVDAWLPGILSRRYDHRSLPAAQKLGLTIAIGLTEKQGGTDARTTTTVAEPAGEGLWRLTGHKWFLSAPMSDAFVVLAQAEGRLGCFLVPRVLDDGGPNAVRFQRLKDKLGTRSNATAEAELAGAYGFALGEPGHGLGAVLQMVTLTRFDSAVASAGLMRAALTEAVHHARHRVAFGATLIDQPIMTRVLADLALDSAAASALVMRLALAFDAATTDAAEAAYVQLMTPVAKYWVSKIAPSLIAEAMECLGGNGYVEESVLPRLYRDAPALTISDGPGNAMCLDVLRTLRRDPAALDAVLEEIGRDMETEGPSSVVDIRSTAAMAVGDLGAARVLTEQLALAAAASALRRCAPRVLSDAFMETRIVGPWRATYGKLDGRFDARGIVDYVVPAA</sequence>
<dbReference type="Pfam" id="PF18158">
    <property type="entry name" value="AidB_N"/>
    <property type="match status" value="1"/>
</dbReference>
<evidence type="ECO:0000256" key="5">
    <source>
        <dbReference type="RuleBase" id="RU362125"/>
    </source>
</evidence>
<dbReference type="STRING" id="1123029.SAMN02745172_00470"/>
<dbReference type="PANTHER" id="PTHR42707:SF3">
    <property type="entry name" value="ACYL-COA DEHYDROGENASE AIDB-RELATED"/>
    <property type="match status" value="1"/>
</dbReference>
<protein>
    <submittedName>
        <fullName evidence="9">Putative acyl-CoA dehydrogenase</fullName>
    </submittedName>
</protein>
<dbReference type="InterPro" id="IPR006089">
    <property type="entry name" value="Acyl-CoA_DH_CS"/>
</dbReference>
<dbReference type="InterPro" id="IPR009100">
    <property type="entry name" value="AcylCoA_DH/oxidase_NM_dom_sf"/>
</dbReference>
<comment type="cofactor">
    <cofactor evidence="1 5">
        <name>FAD</name>
        <dbReference type="ChEBI" id="CHEBI:57692"/>
    </cofactor>
</comment>
<keyword evidence="5" id="KW-0560">Oxidoreductase</keyword>
<keyword evidence="4 5" id="KW-0274">FAD</keyword>
<evidence type="ECO:0000256" key="1">
    <source>
        <dbReference type="ARBA" id="ARBA00001974"/>
    </source>
</evidence>
<dbReference type="Gene3D" id="2.40.110.20">
    <property type="match status" value="1"/>
</dbReference>
<evidence type="ECO:0000256" key="4">
    <source>
        <dbReference type="ARBA" id="ARBA00022827"/>
    </source>
</evidence>
<dbReference type="GO" id="GO:0003995">
    <property type="term" value="F:acyl-CoA dehydrogenase activity"/>
    <property type="evidence" value="ECO:0007669"/>
    <property type="project" value="InterPro"/>
</dbReference>
<evidence type="ECO:0000313" key="9">
    <source>
        <dbReference type="EMBL" id="SHO60954.1"/>
    </source>
</evidence>
<dbReference type="PROSITE" id="PS00073">
    <property type="entry name" value="ACYL_COA_DH_2"/>
    <property type="match status" value="1"/>
</dbReference>
<keyword evidence="3 5" id="KW-0285">Flavoprotein</keyword>
<evidence type="ECO:0000259" key="6">
    <source>
        <dbReference type="Pfam" id="PF00441"/>
    </source>
</evidence>
<keyword evidence="10" id="KW-1185">Reference proteome</keyword>
<name>A0A1M7Z7Z0_9HYPH</name>
<dbReference type="Gene3D" id="6.10.250.600">
    <property type="match status" value="1"/>
</dbReference>
<dbReference type="Gene3D" id="1.20.140.10">
    <property type="entry name" value="Butyryl-CoA Dehydrogenase, subunit A, domain 3"/>
    <property type="match status" value="1"/>
</dbReference>
<gene>
    <name evidence="9" type="ORF">SAMN02745172_00470</name>
</gene>
<feature type="domain" description="Acyl-CoA dehydrogenase/oxidase C-terminal" evidence="6">
    <location>
        <begin position="306"/>
        <end position="460"/>
    </location>
</feature>
<dbReference type="InterPro" id="IPR006091">
    <property type="entry name" value="Acyl-CoA_Oxase/DH_mid-dom"/>
</dbReference>
<feature type="domain" description="Acyl-CoA oxidase/dehydrogenase middle" evidence="7">
    <location>
        <begin position="202"/>
        <end position="294"/>
    </location>
</feature>
<dbReference type="InterPro" id="IPR052904">
    <property type="entry name" value="Acyl-CoA_dehydrogenase-like"/>
</dbReference>
<dbReference type="EMBL" id="FRXO01000001">
    <property type="protein sequence ID" value="SHO60954.1"/>
    <property type="molecule type" value="Genomic_DNA"/>
</dbReference>
<dbReference type="InterPro" id="IPR009075">
    <property type="entry name" value="AcylCo_DH/oxidase_C"/>
</dbReference>
<dbReference type="InterPro" id="IPR041504">
    <property type="entry name" value="AidB_N"/>
</dbReference>
<feature type="domain" description="Adaptive response protein AidB N-terminal" evidence="8">
    <location>
        <begin position="30"/>
        <end position="187"/>
    </location>
</feature>
<proteinExistence type="inferred from homology"/>
<accession>A0A1M7Z7Z0</accession>
<dbReference type="SUPFAM" id="SSF47203">
    <property type="entry name" value="Acyl-CoA dehydrogenase C-terminal domain-like"/>
    <property type="match status" value="1"/>
</dbReference>
<evidence type="ECO:0000313" key="10">
    <source>
        <dbReference type="Proteomes" id="UP000186406"/>
    </source>
</evidence>
<evidence type="ECO:0000256" key="2">
    <source>
        <dbReference type="ARBA" id="ARBA00009347"/>
    </source>
</evidence>
<dbReference type="Pfam" id="PF02770">
    <property type="entry name" value="Acyl-CoA_dh_M"/>
    <property type="match status" value="1"/>
</dbReference>
<evidence type="ECO:0000259" key="7">
    <source>
        <dbReference type="Pfam" id="PF02770"/>
    </source>
</evidence>
<dbReference type="SUPFAM" id="SSF56645">
    <property type="entry name" value="Acyl-CoA dehydrogenase NM domain-like"/>
    <property type="match status" value="1"/>
</dbReference>
<reference evidence="9 10" key="1">
    <citation type="submission" date="2016-12" db="EMBL/GenBank/DDBJ databases">
        <authorList>
            <person name="Song W.-J."/>
            <person name="Kurnit D.M."/>
        </authorList>
    </citation>
    <scope>NUCLEOTIDE SEQUENCE [LARGE SCALE GENOMIC DNA]</scope>
    <source>
        <strain evidence="9 10">DSM 19599</strain>
    </source>
</reference>
<dbReference type="Pfam" id="PF00441">
    <property type="entry name" value="Acyl-CoA_dh_1"/>
    <property type="match status" value="1"/>
</dbReference>
<comment type="similarity">
    <text evidence="2 5">Belongs to the acyl-CoA dehydrogenase family.</text>
</comment>